<comment type="subcellular location">
    <subcellularLocation>
        <location evidence="1 5">Periplasm</location>
    </subcellularLocation>
</comment>
<dbReference type="Pfam" id="PF04052">
    <property type="entry name" value="TolB_N"/>
    <property type="match status" value="1"/>
</dbReference>
<evidence type="ECO:0000313" key="8">
    <source>
        <dbReference type="Proteomes" id="UP000199759"/>
    </source>
</evidence>
<dbReference type="PANTHER" id="PTHR36842">
    <property type="entry name" value="PROTEIN TOLB HOMOLOG"/>
    <property type="match status" value="1"/>
</dbReference>
<dbReference type="NCBIfam" id="TIGR02800">
    <property type="entry name" value="propeller_TolB"/>
    <property type="match status" value="1"/>
</dbReference>
<sequence precursor="true">MTRLFRALSALLVSLAFATAATAQEPLRVDVTQGNLDPLPVALPDFIGASDEAATRGSDITRVITNDLASSGLFAPVDPAAYIEAIENIDLRPRFSDWRVINASALLAGRVTIQEDGRLLVAFRLWDTRLEDQLLGLQFVTAPENWRRVAHKVADAVYQRLTGEAGYFDTRIVYVSEGRGTEDEPVRQLAMMDQDGANPSFLTDRSYMALLPNYSPTTQEITYVSFIEGQATTYLYDLQTGRQEALFASNGRGAASQVNPEGQSLSARFSPDGSQLAVSIETRGGHDVHLFDLRTRNLVRLTDHPADDVEPSFSPDGQQIVFSSARGGGSQLYVMNADGTDVHRVSFGDGRYTTPVWSPRGDLIAFTKQSGNQFSLGVVRADGSGIERILYEGYYVDTPAWSPNGRVLLFTRGEGRSNGTRYEIWSIDLAGFNLRRLATGGMASDPAWSPLIE</sequence>
<keyword evidence="4 5" id="KW-0574">Periplasm</keyword>
<dbReference type="GO" id="GO:0051301">
    <property type="term" value="P:cell division"/>
    <property type="evidence" value="ECO:0007669"/>
    <property type="project" value="UniProtKB-UniRule"/>
</dbReference>
<feature type="chain" id="PRO_5011801662" description="Tol-Pal system protein TolB" evidence="5">
    <location>
        <begin position="24"/>
        <end position="453"/>
    </location>
</feature>
<evidence type="ECO:0000256" key="1">
    <source>
        <dbReference type="ARBA" id="ARBA00004418"/>
    </source>
</evidence>
<protein>
    <recommendedName>
        <fullName evidence="5">Tol-Pal system protein TolB</fullName>
    </recommendedName>
</protein>
<proteinExistence type="inferred from homology"/>
<comment type="similarity">
    <text evidence="2 5">Belongs to the TolB family.</text>
</comment>
<accession>A0A1G9UQ44</accession>
<evidence type="ECO:0000313" key="7">
    <source>
        <dbReference type="EMBL" id="SDM62052.1"/>
    </source>
</evidence>
<dbReference type="OrthoDB" id="9802240at2"/>
<dbReference type="InterPro" id="IPR011042">
    <property type="entry name" value="6-blade_b-propeller_TolB-like"/>
</dbReference>
<dbReference type="InterPro" id="IPR007195">
    <property type="entry name" value="TolB_N"/>
</dbReference>
<keyword evidence="5" id="KW-0132">Cell division</keyword>
<comment type="subunit">
    <text evidence="5">The Tol-Pal system is composed of five core proteins: the inner membrane proteins TolA, TolQ and TolR, the periplasmic protein TolB and the outer membrane protein Pal. They form a network linking the inner and outer membranes and the peptidoglycan layer.</text>
</comment>
<dbReference type="Pfam" id="PF07676">
    <property type="entry name" value="PD40"/>
    <property type="match status" value="2"/>
</dbReference>
<gene>
    <name evidence="5" type="primary">tolB</name>
    <name evidence="7" type="ORF">SAMN04488568_11614</name>
</gene>
<evidence type="ECO:0000256" key="2">
    <source>
        <dbReference type="ARBA" id="ARBA00009820"/>
    </source>
</evidence>
<dbReference type="GO" id="GO:0017038">
    <property type="term" value="P:protein import"/>
    <property type="evidence" value="ECO:0007669"/>
    <property type="project" value="InterPro"/>
</dbReference>
<dbReference type="Gene3D" id="2.120.10.30">
    <property type="entry name" value="TolB, C-terminal domain"/>
    <property type="match status" value="1"/>
</dbReference>
<dbReference type="GO" id="GO:0042597">
    <property type="term" value="C:periplasmic space"/>
    <property type="evidence" value="ECO:0007669"/>
    <property type="project" value="UniProtKB-SubCell"/>
</dbReference>
<dbReference type="SUPFAM" id="SSF52964">
    <property type="entry name" value="TolB, N-terminal domain"/>
    <property type="match status" value="1"/>
</dbReference>
<evidence type="ECO:0000256" key="3">
    <source>
        <dbReference type="ARBA" id="ARBA00022729"/>
    </source>
</evidence>
<dbReference type="InterPro" id="IPR011659">
    <property type="entry name" value="WD40"/>
</dbReference>
<feature type="signal peptide" evidence="5">
    <location>
        <begin position="1"/>
        <end position="23"/>
    </location>
</feature>
<dbReference type="EMBL" id="FNHG01000016">
    <property type="protein sequence ID" value="SDM62052.1"/>
    <property type="molecule type" value="Genomic_DNA"/>
</dbReference>
<keyword evidence="8" id="KW-1185">Reference proteome</keyword>
<dbReference type="Gene3D" id="3.40.50.10070">
    <property type="entry name" value="TolB, N-terminal domain"/>
    <property type="match status" value="1"/>
</dbReference>
<dbReference type="RefSeq" id="WP_091770990.1">
    <property type="nucleotide sequence ID" value="NZ_FNHG01000016.1"/>
</dbReference>
<evidence type="ECO:0000259" key="6">
    <source>
        <dbReference type="Pfam" id="PF04052"/>
    </source>
</evidence>
<reference evidence="7 8" key="1">
    <citation type="submission" date="2016-10" db="EMBL/GenBank/DDBJ databases">
        <authorList>
            <person name="de Groot N.N."/>
        </authorList>
    </citation>
    <scope>NUCLEOTIDE SEQUENCE [LARGE SCALE GENOMIC DNA]</scope>
    <source>
        <strain evidence="7 8">DSM 16077</strain>
    </source>
</reference>
<dbReference type="PANTHER" id="PTHR36842:SF1">
    <property type="entry name" value="PROTEIN TOLB"/>
    <property type="match status" value="1"/>
</dbReference>
<feature type="domain" description="TolB N-terminal" evidence="6">
    <location>
        <begin position="27"/>
        <end position="133"/>
    </location>
</feature>
<keyword evidence="3 5" id="KW-0732">Signal</keyword>
<dbReference type="AlphaFoldDB" id="A0A1G9UQ44"/>
<dbReference type="STRING" id="144026.SAMN04488568_11614"/>
<comment type="function">
    <text evidence="5">Part of the Tol-Pal system, which plays a role in outer membrane invagination during cell division and is important for maintaining outer membrane integrity.</text>
</comment>
<dbReference type="SUPFAM" id="SSF69304">
    <property type="entry name" value="Tricorn protease N-terminal domain"/>
    <property type="match status" value="1"/>
</dbReference>
<organism evidence="7 8">
    <name type="scientific">Maricaulis salignorans</name>
    <dbReference type="NCBI Taxonomy" id="144026"/>
    <lineage>
        <taxon>Bacteria</taxon>
        <taxon>Pseudomonadati</taxon>
        <taxon>Pseudomonadota</taxon>
        <taxon>Alphaproteobacteria</taxon>
        <taxon>Maricaulales</taxon>
        <taxon>Maricaulaceae</taxon>
        <taxon>Maricaulis</taxon>
    </lineage>
</organism>
<dbReference type="InterPro" id="IPR014167">
    <property type="entry name" value="Tol-Pal_TolB"/>
</dbReference>
<dbReference type="HAMAP" id="MF_00671">
    <property type="entry name" value="TolB"/>
    <property type="match status" value="1"/>
</dbReference>
<evidence type="ECO:0000256" key="5">
    <source>
        <dbReference type="HAMAP-Rule" id="MF_00671"/>
    </source>
</evidence>
<evidence type="ECO:0000256" key="4">
    <source>
        <dbReference type="ARBA" id="ARBA00022764"/>
    </source>
</evidence>
<keyword evidence="5" id="KW-0131">Cell cycle</keyword>
<dbReference type="Proteomes" id="UP000199759">
    <property type="component" value="Unassembled WGS sequence"/>
</dbReference>
<name>A0A1G9UQ44_9PROT</name>